<dbReference type="Proteomes" id="UP000001225">
    <property type="component" value="Chromosome"/>
</dbReference>
<evidence type="ECO:0000313" key="2">
    <source>
        <dbReference type="Proteomes" id="UP000001225"/>
    </source>
</evidence>
<accession>A9IEU1</accession>
<proteinExistence type="predicted"/>
<reference evidence="1 2" key="1">
    <citation type="journal article" date="2008" name="BMC Genomics">
        <title>The missing link: Bordetella petrii is endowed with both the metabolic versatility of environmental bacteria and virulence traits of pathogenic Bordetellae.</title>
        <authorList>
            <person name="Gross R."/>
            <person name="Guzman C.A."/>
            <person name="Sebaihia M."/>
            <person name="Martins Dos Santos V.A."/>
            <person name="Pieper D.H."/>
            <person name="Koebnik R."/>
            <person name="Lechner M."/>
            <person name="Bartels D."/>
            <person name="Buhrmester J."/>
            <person name="Choudhuri J.V."/>
            <person name="Ebensen T."/>
            <person name="Gaigalat L."/>
            <person name="Herrmann S."/>
            <person name="Khachane A.N."/>
            <person name="Larisch C."/>
            <person name="Link S."/>
            <person name="Linke B."/>
            <person name="Meyer F."/>
            <person name="Mormann S."/>
            <person name="Nakunst D."/>
            <person name="Rueckert C."/>
            <person name="Schneiker-Bekel S."/>
            <person name="Schulze K."/>
            <person name="Vorhoelter F.J."/>
            <person name="Yevsa T."/>
            <person name="Engle J.T."/>
            <person name="Goldman W.E."/>
            <person name="Puehler A."/>
            <person name="Goebel U.B."/>
            <person name="Goesmann A."/>
            <person name="Bloecker H."/>
            <person name="Kaiser O."/>
            <person name="Martinez-Arias R."/>
        </authorList>
    </citation>
    <scope>NUCLEOTIDE SEQUENCE [LARGE SCALE GENOMIC DNA]</scope>
    <source>
        <strain evidence="2">ATCC BAA-461 / DSM 12804 / CCUG 43448 / CIP 107267 / Se-1111R</strain>
    </source>
</reference>
<dbReference type="STRING" id="94624.Bpet4554"/>
<evidence type="ECO:0000313" key="1">
    <source>
        <dbReference type="EMBL" id="CAP44905.1"/>
    </source>
</evidence>
<sequence>MHAGGLVAVCDPVTACAAPCLFGYPGNSAQLPEKVMSDKSHVSLEQHVCLVCGTTFDTGSLLLDKRLRQCMEHHTVTGWGLCREHEQVFKDGFVALVECDPARSGGVKSGCMKPEDAYRTGRVAHLRREAFAQVFNVPIENTQPCVFVEPGVLAHLQAMVEPASD</sequence>
<gene>
    <name evidence="1" type="ordered locus">Bpet4554</name>
</gene>
<dbReference type="AlphaFoldDB" id="A9IEU1"/>
<protein>
    <recommendedName>
        <fullName evidence="3">ATPase</fullName>
    </recommendedName>
</protein>
<name>A9IEU1_BORPD</name>
<keyword evidence="2" id="KW-1185">Reference proteome</keyword>
<evidence type="ECO:0008006" key="3">
    <source>
        <dbReference type="Google" id="ProtNLM"/>
    </source>
</evidence>
<organism evidence="1 2">
    <name type="scientific">Bordetella petrii (strain ATCC BAA-461 / DSM 12804 / CCUG 43448 / CIP 107267 / Se-1111R)</name>
    <dbReference type="NCBI Taxonomy" id="340100"/>
    <lineage>
        <taxon>Bacteria</taxon>
        <taxon>Pseudomonadati</taxon>
        <taxon>Pseudomonadota</taxon>
        <taxon>Betaproteobacteria</taxon>
        <taxon>Burkholderiales</taxon>
        <taxon>Alcaligenaceae</taxon>
        <taxon>Bordetella</taxon>
    </lineage>
</organism>
<dbReference type="eggNOG" id="ENOG502ZC17">
    <property type="taxonomic scope" value="Bacteria"/>
</dbReference>
<dbReference type="EMBL" id="AM902716">
    <property type="protein sequence ID" value="CAP44905.1"/>
    <property type="molecule type" value="Genomic_DNA"/>
</dbReference>
<dbReference type="KEGG" id="bpt:Bpet4554"/>